<dbReference type="RefSeq" id="WP_249863597.1">
    <property type="nucleotide sequence ID" value="NZ_CP027059.1"/>
</dbReference>
<dbReference type="Gene3D" id="1.25.10.90">
    <property type="match status" value="1"/>
</dbReference>
<organism evidence="1 2">
    <name type="scientific">Paenibacillus konkukensis</name>
    <dbReference type="NCBI Taxonomy" id="2020716"/>
    <lineage>
        <taxon>Bacteria</taxon>
        <taxon>Bacillati</taxon>
        <taxon>Bacillota</taxon>
        <taxon>Bacilli</taxon>
        <taxon>Bacillales</taxon>
        <taxon>Paenibacillaceae</taxon>
        <taxon>Paenibacillus</taxon>
    </lineage>
</organism>
<gene>
    <name evidence="1" type="ORF">SK3146_00511</name>
</gene>
<dbReference type="InterPro" id="IPR014825">
    <property type="entry name" value="DNA_alkylation"/>
</dbReference>
<reference evidence="1" key="2">
    <citation type="journal article" date="2021" name="J Anim Sci Technol">
        <title>Complete genome sequence of Paenibacillus konkukensis sp. nov. SK3146 as a potential probiotic strain.</title>
        <authorList>
            <person name="Jung H.I."/>
            <person name="Park S."/>
            <person name="Niu K.M."/>
            <person name="Lee S.W."/>
            <person name="Kothari D."/>
            <person name="Yi K.J."/>
            <person name="Kim S.K."/>
        </authorList>
    </citation>
    <scope>NUCLEOTIDE SEQUENCE</scope>
    <source>
        <strain evidence="1">SK3146</strain>
    </source>
</reference>
<dbReference type="CDD" id="cd06561">
    <property type="entry name" value="AlkD_like"/>
    <property type="match status" value="1"/>
</dbReference>
<sequence>MEGSVRERLLELAEEDYRRFSASLLPNVEHILGVRLPALRILAKQLAKGDWRTYLEQADDTYFEEVMLQGMTIGYVKAEFQEIQSYIARFVPKINNWSVCDSFCSGLKLQQADKHEVWEWVRPYVLMRSEYEIRFGVVMLLNYFMEERYLPEVLLLLDQVRHDGYYAKMAVAWAVSIAYIKQPALTEGYLLNNSLDDFTYNKALQKITESLRIERETKQWIRSLKRK</sequence>
<dbReference type="PANTHER" id="PTHR34070:SF1">
    <property type="entry name" value="DNA ALKYLATION REPAIR PROTEIN"/>
    <property type="match status" value="1"/>
</dbReference>
<dbReference type="EMBL" id="CP027059">
    <property type="protein sequence ID" value="UQZ81355.1"/>
    <property type="molecule type" value="Genomic_DNA"/>
</dbReference>
<name>A0ABY4RHU8_9BACL</name>
<accession>A0ABY4RHU8</accession>
<evidence type="ECO:0000313" key="2">
    <source>
        <dbReference type="Proteomes" id="UP001057134"/>
    </source>
</evidence>
<evidence type="ECO:0000313" key="1">
    <source>
        <dbReference type="EMBL" id="UQZ81355.1"/>
    </source>
</evidence>
<dbReference type="Proteomes" id="UP001057134">
    <property type="component" value="Chromosome"/>
</dbReference>
<dbReference type="PANTHER" id="PTHR34070">
    <property type="entry name" value="ARMADILLO-TYPE FOLD"/>
    <property type="match status" value="1"/>
</dbReference>
<reference evidence="1" key="1">
    <citation type="submission" date="2018-02" db="EMBL/GenBank/DDBJ databases">
        <authorList>
            <person name="Kim S.-K."/>
            <person name="Jung H.-I."/>
            <person name="Lee S.-W."/>
        </authorList>
    </citation>
    <scope>NUCLEOTIDE SEQUENCE</scope>
    <source>
        <strain evidence="1">SK3146</strain>
    </source>
</reference>
<dbReference type="InterPro" id="IPR016024">
    <property type="entry name" value="ARM-type_fold"/>
</dbReference>
<dbReference type="Pfam" id="PF08713">
    <property type="entry name" value="DNA_alkylation"/>
    <property type="match status" value="1"/>
</dbReference>
<protein>
    <submittedName>
        <fullName evidence="1">DNA alkylation repair enzyme</fullName>
    </submittedName>
</protein>
<proteinExistence type="predicted"/>
<keyword evidence="2" id="KW-1185">Reference proteome</keyword>
<dbReference type="SUPFAM" id="SSF48371">
    <property type="entry name" value="ARM repeat"/>
    <property type="match status" value="1"/>
</dbReference>